<evidence type="ECO:0000313" key="3">
    <source>
        <dbReference type="Proteomes" id="UP001162834"/>
    </source>
</evidence>
<evidence type="ECO:0000256" key="1">
    <source>
        <dbReference type="SAM" id="MobiDB-lite"/>
    </source>
</evidence>
<reference evidence="2" key="1">
    <citation type="journal article" date="2022" name="Int. J. Syst. Evol. Microbiol.">
        <title>Pseudomonas aegrilactucae sp. nov. and Pseudomonas morbosilactucae sp. nov., pathogens causing bacterial rot of lettuce in Japan.</title>
        <authorList>
            <person name="Sawada H."/>
            <person name="Fujikawa T."/>
            <person name="Satou M."/>
        </authorList>
    </citation>
    <scope>NUCLEOTIDE SEQUENCE</scope>
    <source>
        <strain evidence="2">0166_1</strain>
    </source>
</reference>
<organism evidence="2 3">
    <name type="scientific">Capillimicrobium parvum</name>
    <dbReference type="NCBI Taxonomy" id="2884022"/>
    <lineage>
        <taxon>Bacteria</taxon>
        <taxon>Bacillati</taxon>
        <taxon>Actinomycetota</taxon>
        <taxon>Thermoleophilia</taxon>
        <taxon>Solirubrobacterales</taxon>
        <taxon>Capillimicrobiaceae</taxon>
        <taxon>Capillimicrobium</taxon>
    </lineage>
</organism>
<dbReference type="RefSeq" id="WP_259315780.1">
    <property type="nucleotide sequence ID" value="NZ_CP087164.1"/>
</dbReference>
<feature type="region of interest" description="Disordered" evidence="1">
    <location>
        <begin position="86"/>
        <end position="119"/>
    </location>
</feature>
<dbReference type="Proteomes" id="UP001162834">
    <property type="component" value="Chromosome"/>
</dbReference>
<protein>
    <submittedName>
        <fullName evidence="2">Uncharacterized protein</fullName>
    </submittedName>
</protein>
<dbReference type="EMBL" id="CP087164">
    <property type="protein sequence ID" value="UGS36103.1"/>
    <property type="molecule type" value="Genomic_DNA"/>
</dbReference>
<gene>
    <name evidence="2" type="ORF">DSM104329_02501</name>
</gene>
<dbReference type="KEGG" id="sbae:DSM104329_02501"/>
<accession>A0A9E7C161</accession>
<feature type="region of interest" description="Disordered" evidence="1">
    <location>
        <begin position="1"/>
        <end position="31"/>
    </location>
</feature>
<proteinExistence type="predicted"/>
<dbReference type="AlphaFoldDB" id="A0A9E7C161"/>
<name>A0A9E7C161_9ACTN</name>
<sequence length="203" mass="22086">MAAAKTRTACNSGLLSQAPNPAPVNAEPGRARGTWTDALDVARRILTQRPDLTWPTLWPLLLAAEVAAEDQEDACRSALRRAAAKGQLPTVRADKRGPKTGTEWSQQRRDAMAWQKPTPRPIVDEPTVYELQSERRQACLAMLSTLVGVIAVELSPRTLAILAAQGYGSDVVMDATDRLVDAGLAEVRWQAHGCDLWPRVEAA</sequence>
<keyword evidence="3" id="KW-1185">Reference proteome</keyword>
<feature type="compositionally biased region" description="Polar residues" evidence="1">
    <location>
        <begin position="8"/>
        <end position="19"/>
    </location>
</feature>
<evidence type="ECO:0000313" key="2">
    <source>
        <dbReference type="EMBL" id="UGS36103.1"/>
    </source>
</evidence>